<comment type="caution">
    <text evidence="2">The sequence shown here is derived from an EMBL/GenBank/DDBJ whole genome shotgun (WGS) entry which is preliminary data.</text>
</comment>
<proteinExistence type="predicted"/>
<keyword evidence="3" id="KW-1185">Reference proteome</keyword>
<gene>
    <name evidence="2" type="ORF">BTM25_47290</name>
</gene>
<dbReference type="EMBL" id="MTBP01000003">
    <property type="protein sequence ID" value="POM23574.1"/>
    <property type="molecule type" value="Genomic_DNA"/>
</dbReference>
<evidence type="ECO:0000313" key="3">
    <source>
        <dbReference type="Proteomes" id="UP000242367"/>
    </source>
</evidence>
<evidence type="ECO:0000256" key="1">
    <source>
        <dbReference type="SAM" id="MobiDB-lite"/>
    </source>
</evidence>
<reference evidence="2 3" key="1">
    <citation type="journal article" date="2017" name="Chemistry">
        <title>Isolation, Biosynthesis and Chemical Modifications of Rubterolones A-F: Rare Tropolone Alkaloids from Actinomadura sp. 5-2.</title>
        <authorList>
            <person name="Guo H."/>
            <person name="Benndorf R."/>
            <person name="Leichnitz D."/>
            <person name="Klassen J.L."/>
            <person name="Vollmers J."/>
            <person name="Gorls H."/>
            <person name="Steinacker M."/>
            <person name="Weigel C."/>
            <person name="Dahse H.M."/>
            <person name="Kaster A.K."/>
            <person name="de Beer Z.W."/>
            <person name="Poulsen M."/>
            <person name="Beemelmanns C."/>
        </authorList>
    </citation>
    <scope>NUCLEOTIDE SEQUENCE [LARGE SCALE GENOMIC DNA]</scope>
    <source>
        <strain evidence="2 3">5-2</strain>
    </source>
</reference>
<dbReference type="Proteomes" id="UP000242367">
    <property type="component" value="Unassembled WGS sequence"/>
</dbReference>
<evidence type="ECO:0000313" key="2">
    <source>
        <dbReference type="EMBL" id="POM23574.1"/>
    </source>
</evidence>
<sequence>MARRTIFDEALRGVGRTSKGTNKALRSGMRVGKRKSGKKRIKRNERQIERLSEQIENLTRQVSLLTQFQSNDGVRQGQRAE</sequence>
<protein>
    <submittedName>
        <fullName evidence="2">Uncharacterized protein</fullName>
    </submittedName>
</protein>
<name>A0A2P4UES8_9ACTN</name>
<feature type="compositionally biased region" description="Basic residues" evidence="1">
    <location>
        <begin position="31"/>
        <end position="43"/>
    </location>
</feature>
<feature type="region of interest" description="Disordered" evidence="1">
    <location>
        <begin position="17"/>
        <end position="48"/>
    </location>
</feature>
<organism evidence="2 3">
    <name type="scientific">Actinomadura rubteroloni</name>
    <dbReference type="NCBI Taxonomy" id="1926885"/>
    <lineage>
        <taxon>Bacteria</taxon>
        <taxon>Bacillati</taxon>
        <taxon>Actinomycetota</taxon>
        <taxon>Actinomycetes</taxon>
        <taxon>Streptosporangiales</taxon>
        <taxon>Thermomonosporaceae</taxon>
        <taxon>Actinomadura</taxon>
    </lineage>
</organism>
<dbReference type="RefSeq" id="WP_146059124.1">
    <property type="nucleotide sequence ID" value="NZ_MTBP01000003.1"/>
</dbReference>
<accession>A0A2P4UES8</accession>
<dbReference type="AlphaFoldDB" id="A0A2P4UES8"/>